<evidence type="ECO:0000313" key="1">
    <source>
        <dbReference type="EMBL" id="TBU12638.1"/>
    </source>
</evidence>
<keyword evidence="2" id="KW-1185">Reference proteome</keyword>
<reference evidence="1 2" key="1">
    <citation type="submission" date="2017-12" db="EMBL/GenBank/DDBJ databases">
        <authorList>
            <person name="Pombert J.-F."/>
            <person name="Haag K.L."/>
            <person name="Ebert D."/>
        </authorList>
    </citation>
    <scope>NUCLEOTIDE SEQUENCE [LARGE SCALE GENOMIC DNA]</scope>
    <source>
        <strain evidence="1">IL-G-3</strain>
    </source>
</reference>
<dbReference type="EMBL" id="PITK01000685">
    <property type="protein sequence ID" value="TBU12638.1"/>
    <property type="molecule type" value="Genomic_DNA"/>
</dbReference>
<sequence length="88" mass="8639">MYSISDLFDIFDSGLCSGVVVGVGVGGVVGVGVGVVSRDTPIVCLCVGPCVVGVVSGGVVGPCVVPRDTPIVGPPVVPRDTPIVCLCV</sequence>
<comment type="caution">
    <text evidence="1">The sequence shown here is derived from an EMBL/GenBank/DDBJ whole genome shotgun (WGS) entry which is preliminary data.</text>
</comment>
<protein>
    <submittedName>
        <fullName evidence="1">Uncharacterized protein</fullName>
    </submittedName>
</protein>
<organism evidence="1 2">
    <name type="scientific">Hamiltosporidium tvaerminnensis</name>
    <dbReference type="NCBI Taxonomy" id="1176355"/>
    <lineage>
        <taxon>Eukaryota</taxon>
        <taxon>Fungi</taxon>
        <taxon>Fungi incertae sedis</taxon>
        <taxon>Microsporidia</taxon>
        <taxon>Dubosqiidae</taxon>
        <taxon>Hamiltosporidium</taxon>
    </lineage>
</organism>
<proteinExistence type="predicted"/>
<evidence type="ECO:0000313" key="2">
    <source>
        <dbReference type="Proteomes" id="UP000292282"/>
    </source>
</evidence>
<dbReference type="Proteomes" id="UP000292282">
    <property type="component" value="Unassembled WGS sequence"/>
</dbReference>
<feature type="non-terminal residue" evidence="1">
    <location>
        <position position="88"/>
    </location>
</feature>
<dbReference type="AlphaFoldDB" id="A0A4Q9LVC8"/>
<name>A0A4Q9LVC8_9MICR</name>
<accession>A0A4Q9LVC8</accession>
<gene>
    <name evidence="1" type="ORF">CWI38_0685p0010</name>
</gene>
<dbReference type="VEuPathDB" id="MicrosporidiaDB:CWI38_0685p0010"/>